<sequence length="57" mass="6436">VRTTQRVETSDETGMDDVSNHGRMIHEFDQDADVVLEDDKEVADDVKDVQDDIDKSA</sequence>
<feature type="non-terminal residue" evidence="2">
    <location>
        <position position="1"/>
    </location>
</feature>
<gene>
    <name evidence="2" type="ORF">Tci_854645</name>
</gene>
<name>A0A699RA40_TANCI</name>
<dbReference type="AlphaFoldDB" id="A0A699RA40"/>
<evidence type="ECO:0000256" key="1">
    <source>
        <dbReference type="SAM" id="MobiDB-lite"/>
    </source>
</evidence>
<protein>
    <submittedName>
        <fullName evidence="2">Uncharacterized protein</fullName>
    </submittedName>
</protein>
<accession>A0A699RA40</accession>
<feature type="region of interest" description="Disordered" evidence="1">
    <location>
        <begin position="1"/>
        <end position="23"/>
    </location>
</feature>
<reference evidence="2" key="1">
    <citation type="journal article" date="2019" name="Sci. Rep.">
        <title>Draft genome of Tanacetum cinerariifolium, the natural source of mosquito coil.</title>
        <authorList>
            <person name="Yamashiro T."/>
            <person name="Shiraishi A."/>
            <person name="Satake H."/>
            <person name="Nakayama K."/>
        </authorList>
    </citation>
    <scope>NUCLEOTIDE SEQUENCE</scope>
</reference>
<proteinExistence type="predicted"/>
<evidence type="ECO:0000313" key="2">
    <source>
        <dbReference type="EMBL" id="GFC82675.1"/>
    </source>
</evidence>
<comment type="caution">
    <text evidence="2">The sequence shown here is derived from an EMBL/GenBank/DDBJ whole genome shotgun (WGS) entry which is preliminary data.</text>
</comment>
<organism evidence="2">
    <name type="scientific">Tanacetum cinerariifolium</name>
    <name type="common">Dalmatian daisy</name>
    <name type="synonym">Chrysanthemum cinerariifolium</name>
    <dbReference type="NCBI Taxonomy" id="118510"/>
    <lineage>
        <taxon>Eukaryota</taxon>
        <taxon>Viridiplantae</taxon>
        <taxon>Streptophyta</taxon>
        <taxon>Embryophyta</taxon>
        <taxon>Tracheophyta</taxon>
        <taxon>Spermatophyta</taxon>
        <taxon>Magnoliopsida</taxon>
        <taxon>eudicotyledons</taxon>
        <taxon>Gunneridae</taxon>
        <taxon>Pentapetalae</taxon>
        <taxon>asterids</taxon>
        <taxon>campanulids</taxon>
        <taxon>Asterales</taxon>
        <taxon>Asteraceae</taxon>
        <taxon>Asteroideae</taxon>
        <taxon>Anthemideae</taxon>
        <taxon>Anthemidinae</taxon>
        <taxon>Tanacetum</taxon>
    </lineage>
</organism>
<dbReference type="EMBL" id="BKCJ011085688">
    <property type="protein sequence ID" value="GFC82675.1"/>
    <property type="molecule type" value="Genomic_DNA"/>
</dbReference>